<dbReference type="InterPro" id="IPR029063">
    <property type="entry name" value="SAM-dependent_MTases_sf"/>
</dbReference>
<evidence type="ECO:0000256" key="3">
    <source>
        <dbReference type="RuleBase" id="RU362026"/>
    </source>
</evidence>
<keyword evidence="6" id="KW-0614">Plasmid</keyword>
<dbReference type="InterPro" id="IPR002941">
    <property type="entry name" value="DNA_methylase_N4/N6"/>
</dbReference>
<evidence type="ECO:0000256" key="2">
    <source>
        <dbReference type="ARBA" id="ARBA00022679"/>
    </source>
</evidence>
<gene>
    <name evidence="5" type="ORF">HB762_27590</name>
    <name evidence="6" type="ORF">HB762_28065</name>
</gene>
<evidence type="ECO:0000313" key="6">
    <source>
        <dbReference type="EMBL" id="UTZ35120.1"/>
    </source>
</evidence>
<reference evidence="6" key="1">
    <citation type="submission" date="2020-03" db="EMBL/GenBank/DDBJ databases">
        <title>Five strains of Vibrio campbellii isolated from Mariana Trench.</title>
        <authorList>
            <person name="Liang J."/>
            <person name="Zhang X.-H."/>
        </authorList>
    </citation>
    <scope>NUCLEOTIDE SEQUENCE</scope>
    <source>
        <strain evidence="6">LJC013</strain>
        <plasmid evidence="6">unnamed2</plasmid>
    </source>
</reference>
<evidence type="ECO:0000259" key="4">
    <source>
        <dbReference type="Pfam" id="PF01555"/>
    </source>
</evidence>
<feature type="domain" description="DNA methylase N-4/N-6" evidence="4">
    <location>
        <begin position="20"/>
        <end position="231"/>
    </location>
</feature>
<protein>
    <recommendedName>
        <fullName evidence="3">Methyltransferase</fullName>
        <ecNumber evidence="3">2.1.1.-</ecNumber>
    </recommendedName>
</protein>
<evidence type="ECO:0000256" key="1">
    <source>
        <dbReference type="ARBA" id="ARBA00022603"/>
    </source>
</evidence>
<keyword evidence="2" id="KW-0808">Transferase</keyword>
<dbReference type="EC" id="2.1.1.-" evidence="3"/>
<accession>A0ABY5ILL9</accession>
<dbReference type="EMBL" id="CP050473">
    <property type="protein sequence ID" value="UTZ35120.1"/>
    <property type="molecule type" value="Genomic_DNA"/>
</dbReference>
<dbReference type="Pfam" id="PF01555">
    <property type="entry name" value="N6_N4_Mtase"/>
    <property type="match status" value="1"/>
</dbReference>
<organism evidence="6 7">
    <name type="scientific">Vibrio campbellii</name>
    <dbReference type="NCBI Taxonomy" id="680"/>
    <lineage>
        <taxon>Bacteria</taxon>
        <taxon>Pseudomonadati</taxon>
        <taxon>Pseudomonadota</taxon>
        <taxon>Gammaproteobacteria</taxon>
        <taxon>Vibrionales</taxon>
        <taxon>Vibrionaceae</taxon>
        <taxon>Vibrio</taxon>
    </lineage>
</organism>
<proteinExistence type="inferred from homology"/>
<geneLocation type="plasmid" evidence="6 7">
    <name>unnamed2</name>
</geneLocation>
<comment type="similarity">
    <text evidence="3">Belongs to the N(4)/N(6)-methyltransferase family.</text>
</comment>
<evidence type="ECO:0000313" key="7">
    <source>
        <dbReference type="Proteomes" id="UP001059912"/>
    </source>
</evidence>
<name>A0ABY5ILL9_9VIBR</name>
<dbReference type="RefSeq" id="WP_255905353.1">
    <property type="nucleotide sequence ID" value="NZ_CP050473.1"/>
</dbReference>
<dbReference type="Gene3D" id="3.40.50.150">
    <property type="entry name" value="Vaccinia Virus protein VP39"/>
    <property type="match status" value="1"/>
</dbReference>
<keyword evidence="1" id="KW-0489">Methyltransferase</keyword>
<dbReference type="PRINTS" id="PR00508">
    <property type="entry name" value="S21N4MTFRASE"/>
</dbReference>
<evidence type="ECO:0000313" key="5">
    <source>
        <dbReference type="EMBL" id="UTZ35030.1"/>
    </source>
</evidence>
<dbReference type="InterPro" id="IPR001091">
    <property type="entry name" value="RM_Methyltransferase"/>
</dbReference>
<keyword evidence="7" id="KW-1185">Reference proteome</keyword>
<dbReference type="Proteomes" id="UP001059912">
    <property type="component" value="Plasmid unnamed2"/>
</dbReference>
<dbReference type="SUPFAM" id="SSF53335">
    <property type="entry name" value="S-adenosyl-L-methionine-dependent methyltransferases"/>
    <property type="match status" value="1"/>
</dbReference>
<dbReference type="EMBL" id="CP050473">
    <property type="protein sequence ID" value="UTZ35030.1"/>
    <property type="molecule type" value="Genomic_DNA"/>
</dbReference>
<sequence>MKLLQGDCLELMASIPDHSVDMVLADLPFGTTKQEWDKIIDMPLLWSQYQRIVKPNGAIVLFAKPPFDKVLACSNLHDYRYDWIWEKSRATGHLNSSRMPLQAHENICVFYHRQPLYNPQKTTGHKPVNAFYTRKSGACYGDADSVTSGGGSTERHPRSILRYPPVPNKGRLHANQKPVELLENLILTYTNEGDVVLDNTMGSGSTGEACFNTNREFIGIEKTPAIYEKAQRRLTLLSNRTAA</sequence>